<accession>A0A371HRT1</accession>
<comment type="caution">
    <text evidence="1">The sequence shown here is derived from an EMBL/GenBank/DDBJ whole genome shotgun (WGS) entry which is preliminary data.</text>
</comment>
<sequence>MHNNKPILRLSEPDEILTTLEEEPQSMLPHIDTILKWFMKLSQWMWLHQAHDTTICFPFYLKLWFVTGMHLEPLDGTWVLWTLRRFFGRYLGSLDGTWVLWTNLMDVVSISVFKALPLDRACSKAQGLFCLDDGAFEDSTLDNGALEDNTLDASVVLNTKDEMKRDSSDEMESYPPKTRKVMRHMKRLKEKLENLGGRLESMRIDTQSVSVKVEALTRSKGKSNGKIWMISAHRESWPSSQLYGPAANSMVQQPNRTSQLRHPRRQPSLVPLQRQASSVRSLLAYVFRSPAHKELGAFNVVECRLISIYITLHNLSHILHLHGGAQCLSWCFSQSRKHKSRTERPKVIRGDLLACYHTLVDLILSALANRGEPSSSSMAIVVEDGSTKFTPYIITVSVESWSLSSDSSLVTDTSDSVEYSSTNNSAKQMKNNNKRTLKELATPDIVRRSLQALQGCPCGLLHNETIGDTGTLHQDKGVPILLGWSSKRLVVSIVSSI</sequence>
<evidence type="ECO:0000313" key="2">
    <source>
        <dbReference type="Proteomes" id="UP000257109"/>
    </source>
</evidence>
<keyword evidence="2" id="KW-1185">Reference proteome</keyword>
<dbReference type="EMBL" id="QJKJ01001870">
    <property type="protein sequence ID" value="RDY05485.1"/>
    <property type="molecule type" value="Genomic_DNA"/>
</dbReference>
<dbReference type="AlphaFoldDB" id="A0A371HRT1"/>
<dbReference type="Proteomes" id="UP000257109">
    <property type="component" value="Unassembled WGS sequence"/>
</dbReference>
<evidence type="ECO:0000313" key="1">
    <source>
        <dbReference type="EMBL" id="RDY05485.1"/>
    </source>
</evidence>
<protein>
    <submittedName>
        <fullName evidence="1">Uncharacterized protein</fullName>
    </submittedName>
</protein>
<name>A0A371HRT1_MUCPR</name>
<reference evidence="1" key="1">
    <citation type="submission" date="2018-05" db="EMBL/GenBank/DDBJ databases">
        <title>Draft genome of Mucuna pruriens seed.</title>
        <authorList>
            <person name="Nnadi N.E."/>
            <person name="Vos R."/>
            <person name="Hasami M.H."/>
            <person name="Devisetty U.K."/>
            <person name="Aguiy J.C."/>
        </authorList>
    </citation>
    <scope>NUCLEOTIDE SEQUENCE [LARGE SCALE GENOMIC DNA]</scope>
    <source>
        <strain evidence="1">JCA_2017</strain>
    </source>
</reference>
<proteinExistence type="predicted"/>
<feature type="non-terminal residue" evidence="1">
    <location>
        <position position="1"/>
    </location>
</feature>
<gene>
    <name evidence="1" type="ORF">CR513_10682</name>
</gene>
<organism evidence="1 2">
    <name type="scientific">Mucuna pruriens</name>
    <name type="common">Velvet bean</name>
    <name type="synonym">Dolichos pruriens</name>
    <dbReference type="NCBI Taxonomy" id="157652"/>
    <lineage>
        <taxon>Eukaryota</taxon>
        <taxon>Viridiplantae</taxon>
        <taxon>Streptophyta</taxon>
        <taxon>Embryophyta</taxon>
        <taxon>Tracheophyta</taxon>
        <taxon>Spermatophyta</taxon>
        <taxon>Magnoliopsida</taxon>
        <taxon>eudicotyledons</taxon>
        <taxon>Gunneridae</taxon>
        <taxon>Pentapetalae</taxon>
        <taxon>rosids</taxon>
        <taxon>fabids</taxon>
        <taxon>Fabales</taxon>
        <taxon>Fabaceae</taxon>
        <taxon>Papilionoideae</taxon>
        <taxon>50 kb inversion clade</taxon>
        <taxon>NPAAA clade</taxon>
        <taxon>indigoferoid/millettioid clade</taxon>
        <taxon>Phaseoleae</taxon>
        <taxon>Mucuna</taxon>
    </lineage>
</organism>